<dbReference type="Proteomes" id="UP001166291">
    <property type="component" value="Unassembled WGS sequence"/>
</dbReference>
<evidence type="ECO:0000313" key="3">
    <source>
        <dbReference type="Proteomes" id="UP001166291"/>
    </source>
</evidence>
<dbReference type="EMBL" id="JAHWDQ010000002">
    <property type="protein sequence ID" value="MBW2941230.1"/>
    <property type="molecule type" value="Genomic_DNA"/>
</dbReference>
<reference evidence="2" key="1">
    <citation type="submission" date="2021-07" db="EMBL/GenBank/DDBJ databases">
        <title>Zhongshania sp. CAU 1632 isolated from seawater.</title>
        <authorList>
            <person name="Kim W."/>
        </authorList>
    </citation>
    <scope>NUCLEOTIDE SEQUENCE</scope>
    <source>
        <strain evidence="2">CAU 1632</strain>
    </source>
</reference>
<proteinExistence type="predicted"/>
<keyword evidence="3" id="KW-1185">Reference proteome</keyword>
<name>A0ABS6VU09_9GAMM</name>
<feature type="coiled-coil region" evidence="1">
    <location>
        <begin position="1"/>
        <end position="29"/>
    </location>
</feature>
<dbReference type="RefSeq" id="WP_219043473.1">
    <property type="nucleotide sequence ID" value="NZ_JAHWDQ010000002.1"/>
</dbReference>
<organism evidence="2 3">
    <name type="scientific">Zhongshania aquimaris</name>
    <dbReference type="NCBI Taxonomy" id="2857107"/>
    <lineage>
        <taxon>Bacteria</taxon>
        <taxon>Pseudomonadati</taxon>
        <taxon>Pseudomonadota</taxon>
        <taxon>Gammaproteobacteria</taxon>
        <taxon>Cellvibrionales</taxon>
        <taxon>Spongiibacteraceae</taxon>
        <taxon>Zhongshania</taxon>
    </lineage>
</organism>
<protein>
    <submittedName>
        <fullName evidence="2">Uncharacterized protein</fullName>
    </submittedName>
</protein>
<sequence>MASAETQLLKAIERKRAQQAQDREVLQHRRKLYREQLANNLAKPEYLIGGLCLGFLFSLRKKKNDCGDNEQCKNVSAGNPVWRQIVVDVLDRQLSRLFFEMRRRR</sequence>
<keyword evidence="1" id="KW-0175">Coiled coil</keyword>
<gene>
    <name evidence="2" type="ORF">KXJ70_10595</name>
</gene>
<evidence type="ECO:0000256" key="1">
    <source>
        <dbReference type="SAM" id="Coils"/>
    </source>
</evidence>
<accession>A0ABS6VU09</accession>
<evidence type="ECO:0000313" key="2">
    <source>
        <dbReference type="EMBL" id="MBW2941230.1"/>
    </source>
</evidence>
<comment type="caution">
    <text evidence="2">The sequence shown here is derived from an EMBL/GenBank/DDBJ whole genome shotgun (WGS) entry which is preliminary data.</text>
</comment>